<feature type="domain" description="PTS EIIC type-3" evidence="10">
    <location>
        <begin position="5"/>
        <end position="418"/>
    </location>
</feature>
<feature type="transmembrane region" description="Helical" evidence="9">
    <location>
        <begin position="259"/>
        <end position="277"/>
    </location>
</feature>
<evidence type="ECO:0000256" key="5">
    <source>
        <dbReference type="ARBA" id="ARBA00022692"/>
    </source>
</evidence>
<feature type="transmembrane region" description="Helical" evidence="9">
    <location>
        <begin position="377"/>
        <end position="395"/>
    </location>
</feature>
<feature type="transmembrane region" description="Helical" evidence="9">
    <location>
        <begin position="350"/>
        <end position="370"/>
    </location>
</feature>
<feature type="transmembrane region" description="Helical" evidence="9">
    <location>
        <begin position="77"/>
        <end position="96"/>
    </location>
</feature>
<gene>
    <name evidence="11" type="ORF">NMU03_16130</name>
</gene>
<dbReference type="Pfam" id="PF02378">
    <property type="entry name" value="PTS_EIIC"/>
    <property type="match status" value="1"/>
</dbReference>
<evidence type="ECO:0000313" key="12">
    <source>
        <dbReference type="Proteomes" id="UP001060112"/>
    </source>
</evidence>
<dbReference type="InterPro" id="IPR051088">
    <property type="entry name" value="PTS_Sugar-EIIC/EIIB"/>
</dbReference>
<dbReference type="EMBL" id="CP101620">
    <property type="protein sequence ID" value="UTY39082.1"/>
    <property type="molecule type" value="Genomic_DNA"/>
</dbReference>
<evidence type="ECO:0000256" key="1">
    <source>
        <dbReference type="ARBA" id="ARBA00004651"/>
    </source>
</evidence>
<evidence type="ECO:0000256" key="4">
    <source>
        <dbReference type="ARBA" id="ARBA00022597"/>
    </source>
</evidence>
<feature type="transmembrane region" description="Helical" evidence="9">
    <location>
        <begin position="29"/>
        <end position="57"/>
    </location>
</feature>
<evidence type="ECO:0000256" key="9">
    <source>
        <dbReference type="SAM" id="Phobius"/>
    </source>
</evidence>
<dbReference type="InterPro" id="IPR003352">
    <property type="entry name" value="PTS_EIIC"/>
</dbReference>
<reference evidence="11" key="1">
    <citation type="submission" date="2022-07" db="EMBL/GenBank/DDBJ databases">
        <title>Faecal culturing of patients with breast cancer.</title>
        <authorList>
            <person name="Teng N.M.Y."/>
            <person name="Kiu R."/>
            <person name="Evans R."/>
            <person name="Baker D.J."/>
            <person name="Zenner C."/>
            <person name="Robinson S.D."/>
            <person name="Hall L.J."/>
        </authorList>
    </citation>
    <scope>NUCLEOTIDE SEQUENCE</scope>
    <source>
        <strain evidence="11">LH1062</strain>
    </source>
</reference>
<evidence type="ECO:0000256" key="6">
    <source>
        <dbReference type="ARBA" id="ARBA00022989"/>
    </source>
</evidence>
<keyword evidence="2 8" id="KW-0813">Transport</keyword>
<feature type="transmembrane region" description="Helical" evidence="9">
    <location>
        <begin position="324"/>
        <end position="344"/>
    </location>
</feature>
<feature type="transmembrane region" description="Helical" evidence="9">
    <location>
        <begin position="225"/>
        <end position="247"/>
    </location>
</feature>
<proteinExistence type="predicted"/>
<keyword evidence="6 9" id="KW-1133">Transmembrane helix</keyword>
<keyword evidence="5 9" id="KW-0812">Transmembrane</keyword>
<evidence type="ECO:0000256" key="7">
    <source>
        <dbReference type="ARBA" id="ARBA00023136"/>
    </source>
</evidence>
<dbReference type="Proteomes" id="UP001060112">
    <property type="component" value="Chromosome"/>
</dbReference>
<feature type="transmembrane region" description="Helical" evidence="9">
    <location>
        <begin position="146"/>
        <end position="163"/>
    </location>
</feature>
<name>A0ABY5I2T2_9FIRM</name>
<dbReference type="PIRSF" id="PIRSF006351">
    <property type="entry name" value="PTS_EIIC-Cellobiose"/>
    <property type="match status" value="1"/>
</dbReference>
<sequence>MFDKISEKMGILAAKLNGNKYLITIKDSFLSVIPLIIVGSIGTLFSSVVCSPTNGIAQFSGFEWLAQYAPLFDTVNYATMNILSILIAYYIGCNLAKHNGLEGNFEGLVSVCAFVCAAPTTITGMIGKESVVMSGIGVDVTNSKGLFVAMIIGMICIELYCKLSKFDKLKIKMPDSVPPNVSKSFSALIPTIIILFGVSIVSFTFNQLTGMYLSEAIYKLLAMPVTAAFQNPIGIVLCAMIGAIFWVCGLHGASIVNGVINPIVITALQTNADLVLANQAPTEIVTKPFWTMYVTMGGFGCTIGLLLAILIASKRTDDRSIAKLSFAPGLFGVNEPLIFGLPIVLNPTLAIPFILAPMICASIGYFATLIGFAAKAYIMIPWCLPPIVSGFLATGGHIGTVLTQIICIIVSTLIYLPFVKMRNKEI</sequence>
<dbReference type="RefSeq" id="WP_290139936.1">
    <property type="nucleotide sequence ID" value="NZ_CP101620.1"/>
</dbReference>
<accession>A0ABY5I2T2</accession>
<dbReference type="PROSITE" id="PS51105">
    <property type="entry name" value="PTS_EIIC_TYPE_3"/>
    <property type="match status" value="1"/>
</dbReference>
<dbReference type="InterPro" id="IPR004796">
    <property type="entry name" value="PTS_IIC_cello"/>
</dbReference>
<dbReference type="InterPro" id="IPR004501">
    <property type="entry name" value="PTS_EIIC_3"/>
</dbReference>
<keyword evidence="12" id="KW-1185">Reference proteome</keyword>
<protein>
    <recommendedName>
        <fullName evidence="8">Permease IIC component</fullName>
    </recommendedName>
</protein>
<evidence type="ECO:0000313" key="11">
    <source>
        <dbReference type="EMBL" id="UTY39082.1"/>
    </source>
</evidence>
<dbReference type="NCBIfam" id="TIGR00410">
    <property type="entry name" value="lacE"/>
    <property type="match status" value="1"/>
</dbReference>
<feature type="transmembrane region" description="Helical" evidence="9">
    <location>
        <begin position="184"/>
        <end position="205"/>
    </location>
</feature>
<evidence type="ECO:0000256" key="2">
    <source>
        <dbReference type="ARBA" id="ARBA00022448"/>
    </source>
</evidence>
<dbReference type="PANTHER" id="PTHR33989">
    <property type="match status" value="1"/>
</dbReference>
<keyword evidence="4 8" id="KW-0762">Sugar transport</keyword>
<comment type="subcellular location">
    <subcellularLocation>
        <location evidence="1">Cell membrane</location>
        <topology evidence="1">Multi-pass membrane protein</topology>
    </subcellularLocation>
</comment>
<organism evidence="11 12">
    <name type="scientific">Allocoprobacillus halotolerans</name>
    <dbReference type="NCBI Taxonomy" id="2944914"/>
    <lineage>
        <taxon>Bacteria</taxon>
        <taxon>Bacillati</taxon>
        <taxon>Bacillota</taxon>
        <taxon>Erysipelotrichia</taxon>
        <taxon>Erysipelotrichales</taxon>
        <taxon>Erysipelotrichaceae</taxon>
        <taxon>Allocoprobacillus</taxon>
    </lineage>
</organism>
<evidence type="ECO:0000256" key="3">
    <source>
        <dbReference type="ARBA" id="ARBA00022475"/>
    </source>
</evidence>
<feature type="transmembrane region" description="Helical" evidence="9">
    <location>
        <begin position="401"/>
        <end position="419"/>
    </location>
</feature>
<evidence type="ECO:0000256" key="8">
    <source>
        <dbReference type="PIRNR" id="PIRNR006351"/>
    </source>
</evidence>
<feature type="transmembrane region" description="Helical" evidence="9">
    <location>
        <begin position="108"/>
        <end position="126"/>
    </location>
</feature>
<keyword evidence="3 8" id="KW-1003">Cell membrane</keyword>
<evidence type="ECO:0000259" key="10">
    <source>
        <dbReference type="PROSITE" id="PS51105"/>
    </source>
</evidence>
<keyword evidence="7 8" id="KW-0472">Membrane</keyword>
<dbReference type="PANTHER" id="PTHR33989:SF4">
    <property type="entry name" value="PTS SYSTEM N,N'-DIACETYLCHITOBIOSE-SPECIFIC EIIC COMPONENT"/>
    <property type="match status" value="1"/>
</dbReference>
<comment type="function">
    <text evidence="8">The phosphoenolpyruvate-dependent sugar phosphotransferase system (PTS), a major carbohydrate active -transport system, catalyzes the phosphorylation of incoming sugar substrates concomitant with their translocation across the cell membrane.</text>
</comment>
<feature type="transmembrane region" description="Helical" evidence="9">
    <location>
        <begin position="289"/>
        <end position="312"/>
    </location>
</feature>